<reference evidence="8" key="2">
    <citation type="submission" date="2025-09" db="UniProtKB">
        <authorList>
            <consortium name="Ensembl"/>
        </authorList>
    </citation>
    <scope>IDENTIFICATION</scope>
</reference>
<dbReference type="Proteomes" id="UP000694395">
    <property type="component" value="Unassembled WGS sequence"/>
</dbReference>
<dbReference type="AlphaFoldDB" id="A0A8K9XG76"/>
<protein>
    <submittedName>
        <fullName evidence="8">GRB2 related adaptor protein a</fullName>
    </submittedName>
</protein>
<evidence type="ECO:0000313" key="9">
    <source>
        <dbReference type="Proteomes" id="UP000694395"/>
    </source>
</evidence>
<feature type="domain" description="SH3" evidence="7">
    <location>
        <begin position="91"/>
        <end position="151"/>
    </location>
</feature>
<evidence type="ECO:0000259" key="7">
    <source>
        <dbReference type="PROSITE" id="PS50002"/>
    </source>
</evidence>
<dbReference type="InterPro" id="IPR036028">
    <property type="entry name" value="SH3-like_dom_sf"/>
</dbReference>
<dbReference type="InterPro" id="IPR043539">
    <property type="entry name" value="Grb2-like"/>
</dbReference>
<keyword evidence="1 5" id="KW-0728">SH3 domain</keyword>
<dbReference type="SUPFAM" id="SSF50044">
    <property type="entry name" value="SH3-domain"/>
    <property type="match status" value="1"/>
</dbReference>
<keyword evidence="2 4" id="KW-0727">SH2 domain</keyword>
<dbReference type="InterPro" id="IPR036860">
    <property type="entry name" value="SH2_dom_sf"/>
</dbReference>
<dbReference type="SMART" id="SM00326">
    <property type="entry name" value="SH3"/>
    <property type="match status" value="1"/>
</dbReference>
<dbReference type="PANTHER" id="PTHR46037">
    <property type="entry name" value="PROTEIN ENHANCER OF SEVENLESS 2B"/>
    <property type="match status" value="1"/>
</dbReference>
<dbReference type="PROSITE" id="PS50001">
    <property type="entry name" value="SH2"/>
    <property type="match status" value="1"/>
</dbReference>
<dbReference type="PRINTS" id="PR00401">
    <property type="entry name" value="SH2DOMAIN"/>
</dbReference>
<name>A0A8K9XG76_ONCMY</name>
<dbReference type="InterPro" id="IPR000980">
    <property type="entry name" value="SH2"/>
</dbReference>
<dbReference type="Pfam" id="PF00018">
    <property type="entry name" value="SH3_1"/>
    <property type="match status" value="1"/>
</dbReference>
<dbReference type="Pfam" id="PF00017">
    <property type="entry name" value="SH2"/>
    <property type="match status" value="1"/>
</dbReference>
<evidence type="ECO:0000256" key="5">
    <source>
        <dbReference type="PROSITE-ProRule" id="PRU00192"/>
    </source>
</evidence>
<dbReference type="Gene3D" id="2.30.30.40">
    <property type="entry name" value="SH3 Domains"/>
    <property type="match status" value="1"/>
</dbReference>
<dbReference type="SUPFAM" id="SSF55550">
    <property type="entry name" value="SH2 domain"/>
    <property type="match status" value="1"/>
</dbReference>
<evidence type="ECO:0000313" key="8">
    <source>
        <dbReference type="Ensembl" id="ENSOMYP00000132548.1"/>
    </source>
</evidence>
<dbReference type="Gene3D" id="3.30.505.10">
    <property type="entry name" value="SH2 domain"/>
    <property type="match status" value="1"/>
</dbReference>
<proteinExistence type="predicted"/>
<dbReference type="PRINTS" id="PR00452">
    <property type="entry name" value="SH3DOMAIN"/>
</dbReference>
<dbReference type="GeneTree" id="ENSGT00940000156254"/>
<evidence type="ECO:0000256" key="2">
    <source>
        <dbReference type="ARBA" id="ARBA00022999"/>
    </source>
</evidence>
<dbReference type="CDD" id="cd09941">
    <property type="entry name" value="SH2_Grb2_like"/>
    <property type="match status" value="1"/>
</dbReference>
<evidence type="ECO:0000259" key="6">
    <source>
        <dbReference type="PROSITE" id="PS50001"/>
    </source>
</evidence>
<feature type="domain" description="SH2" evidence="6">
    <location>
        <begin position="153"/>
        <end position="244"/>
    </location>
</feature>
<dbReference type="PROSITE" id="PS50002">
    <property type="entry name" value="SH3"/>
    <property type="match status" value="1"/>
</dbReference>
<dbReference type="InterPro" id="IPR001452">
    <property type="entry name" value="SH3_domain"/>
</dbReference>
<evidence type="ECO:0000256" key="4">
    <source>
        <dbReference type="PROSITE-ProRule" id="PRU00191"/>
    </source>
</evidence>
<sequence>MTILLSPPLFSSLLLSPPLFSSSLLLSSSPAVFSLLRGSGKSIAPFFSSPPLFSSLLLSFPLSSSLLSSPSHPLSWGSVGLSVCEGGRGGGFRMEAMALYSFRATEGDELSFNKGDVLKVINMEDDPNWYTAELNNKKGYVPKNYINLRPHAWFAGRVSRGVAEGRLRQRDRGAFIVRESESAPGEFSMSVSYGDHVQHFKVLQDRSGQYFVWEEMFFSLNQMVEFYHSNSIAKEGTVFLRDPEHNARVTTYHINSIAIHISSSLSLHSSLSLSLPLSLSLSLPPSLYLPLYPPPLSLSIPLSLSLSLLPSLYLPLSLSLSLSFYLSLPLSLPLHSATSLSLSLPLLSLSTSFSPSPFCYFSLSVSTPPLSL</sequence>
<keyword evidence="9" id="KW-1185">Reference proteome</keyword>
<organism evidence="8 9">
    <name type="scientific">Oncorhynchus mykiss</name>
    <name type="common">Rainbow trout</name>
    <name type="synonym">Salmo gairdneri</name>
    <dbReference type="NCBI Taxonomy" id="8022"/>
    <lineage>
        <taxon>Eukaryota</taxon>
        <taxon>Metazoa</taxon>
        <taxon>Chordata</taxon>
        <taxon>Craniata</taxon>
        <taxon>Vertebrata</taxon>
        <taxon>Euteleostomi</taxon>
        <taxon>Actinopterygii</taxon>
        <taxon>Neopterygii</taxon>
        <taxon>Teleostei</taxon>
        <taxon>Protacanthopterygii</taxon>
        <taxon>Salmoniformes</taxon>
        <taxon>Salmonidae</taxon>
        <taxon>Salmoninae</taxon>
        <taxon>Oncorhynchus</taxon>
    </lineage>
</organism>
<dbReference type="SMART" id="SM00252">
    <property type="entry name" value="SH2"/>
    <property type="match status" value="1"/>
</dbReference>
<evidence type="ECO:0000256" key="3">
    <source>
        <dbReference type="ARBA" id="ARBA00023288"/>
    </source>
</evidence>
<reference evidence="8" key="1">
    <citation type="submission" date="2025-08" db="UniProtKB">
        <authorList>
            <consortium name="Ensembl"/>
        </authorList>
    </citation>
    <scope>IDENTIFICATION</scope>
</reference>
<evidence type="ECO:0000256" key="1">
    <source>
        <dbReference type="ARBA" id="ARBA00022443"/>
    </source>
</evidence>
<accession>A0A8K9XG76</accession>
<keyword evidence="3" id="KW-0449">Lipoprotein</keyword>
<dbReference type="Ensembl" id="ENSOMYT00000128180.1">
    <property type="protein sequence ID" value="ENSOMYP00000132548.1"/>
    <property type="gene ID" value="ENSOMYG00000077775.1"/>
</dbReference>